<keyword evidence="4 7" id="KW-0812">Transmembrane</keyword>
<evidence type="ECO:0000256" key="4">
    <source>
        <dbReference type="ARBA" id="ARBA00022692"/>
    </source>
</evidence>
<protein>
    <submittedName>
        <fullName evidence="8">Chromate transport protein</fullName>
    </submittedName>
</protein>
<feature type="transmembrane region" description="Helical" evidence="7">
    <location>
        <begin position="136"/>
        <end position="156"/>
    </location>
</feature>
<evidence type="ECO:0000256" key="2">
    <source>
        <dbReference type="ARBA" id="ARBA00005262"/>
    </source>
</evidence>
<keyword evidence="9" id="KW-1185">Reference proteome</keyword>
<keyword evidence="3" id="KW-1003">Cell membrane</keyword>
<dbReference type="PIRSF" id="PIRSF004810">
    <property type="entry name" value="ChrA"/>
    <property type="match status" value="1"/>
</dbReference>
<gene>
    <name evidence="8" type="ORF">A3770_12p66060</name>
</gene>
<dbReference type="InterPro" id="IPR003370">
    <property type="entry name" value="Chromate_transpt"/>
</dbReference>
<name>A0A5B8MTH8_9CHLO</name>
<dbReference type="STRING" id="1764295.A0A5B8MTH8"/>
<feature type="transmembrane region" description="Helical" evidence="7">
    <location>
        <begin position="381"/>
        <end position="398"/>
    </location>
</feature>
<feature type="transmembrane region" description="Helical" evidence="7">
    <location>
        <begin position="38"/>
        <end position="55"/>
    </location>
</feature>
<accession>A0A5B8MTH8</accession>
<feature type="transmembrane region" description="Helical" evidence="7">
    <location>
        <begin position="262"/>
        <end position="281"/>
    </location>
</feature>
<dbReference type="PANTHER" id="PTHR33567">
    <property type="entry name" value="CHROMATE ION TRANSPORTER (EUROFUNG)"/>
    <property type="match status" value="1"/>
</dbReference>
<dbReference type="Proteomes" id="UP000316726">
    <property type="component" value="Chromosome 12"/>
</dbReference>
<dbReference type="GO" id="GO:0005886">
    <property type="term" value="C:plasma membrane"/>
    <property type="evidence" value="ECO:0007669"/>
    <property type="project" value="UniProtKB-SubCell"/>
</dbReference>
<evidence type="ECO:0000256" key="5">
    <source>
        <dbReference type="ARBA" id="ARBA00022989"/>
    </source>
</evidence>
<dbReference type="InterPro" id="IPR014047">
    <property type="entry name" value="Chr_Tranpt_l_chain"/>
</dbReference>
<organism evidence="8 9">
    <name type="scientific">Chloropicon primus</name>
    <dbReference type="NCBI Taxonomy" id="1764295"/>
    <lineage>
        <taxon>Eukaryota</taxon>
        <taxon>Viridiplantae</taxon>
        <taxon>Chlorophyta</taxon>
        <taxon>Chloropicophyceae</taxon>
        <taxon>Chloropicales</taxon>
        <taxon>Chloropicaceae</taxon>
        <taxon>Chloropicon</taxon>
    </lineage>
</organism>
<dbReference type="Pfam" id="PF02417">
    <property type="entry name" value="Chromate_transp"/>
    <property type="match status" value="2"/>
</dbReference>
<evidence type="ECO:0000256" key="6">
    <source>
        <dbReference type="ARBA" id="ARBA00023136"/>
    </source>
</evidence>
<comment type="similarity">
    <text evidence="2">Belongs to the chromate ion transporter (CHR) (TC 2.A.51) family.</text>
</comment>
<feature type="transmembrane region" description="Helical" evidence="7">
    <location>
        <begin position="75"/>
        <end position="97"/>
    </location>
</feature>
<dbReference type="OrthoDB" id="2160638at2759"/>
<dbReference type="EMBL" id="CP031045">
    <property type="protein sequence ID" value="QDZ24088.1"/>
    <property type="molecule type" value="Genomic_DNA"/>
</dbReference>
<keyword evidence="6 7" id="KW-0472">Membrane</keyword>
<evidence type="ECO:0000313" key="8">
    <source>
        <dbReference type="EMBL" id="QDZ24088.1"/>
    </source>
</evidence>
<dbReference type="PANTHER" id="PTHR33567:SF3">
    <property type="entry name" value="CHROMATE ION TRANSPORTER (EUROFUNG)"/>
    <property type="match status" value="1"/>
</dbReference>
<sequence>MEGSELLQKREDRGLLEGGDGNGGIYAQVSYLTIMRDFFALGWLSFGGPVAHIATFEQVFVQRKAWMSSYVFTEFLALGQCITGPTACQLSFAIGVVKKGVRGGLLSGSMFLLPGFLLLSIIGATSGEAFLKPSPLMQALVAGLTSVAIALVAGAAKALGSKICDDKITICICAVSAATALYWKGSFVMPLVMGVGGVVTIAAYRNKPPEVPGKSEEGGINSLGLGTKGGGILLGVWVAVLVALLVLKFMEKGNQTYPPLSWFSTFYMAGSLIFGGAPVLIPLLLDKMTAPGTCADSQDDCRPWMTEDQFYAGLAAAQSMPGPMFNFSAYLGAVIAMNAGFGSFFGTLVCWVGLLAPGIMLIFSVLPFWGKFRTVPLYKRALPGINSAAVGLIVTAVFKMTFQAHENSPFPQASSAIGVLAFTAVSYLKLPAPLAVIAGGCLGMIAHAVQRHEGA</sequence>
<dbReference type="AlphaFoldDB" id="A0A5B8MTH8"/>
<feature type="transmembrane region" description="Helical" evidence="7">
    <location>
        <begin position="104"/>
        <end position="124"/>
    </location>
</feature>
<dbReference type="GO" id="GO:0015109">
    <property type="term" value="F:chromate transmembrane transporter activity"/>
    <property type="evidence" value="ECO:0007669"/>
    <property type="project" value="InterPro"/>
</dbReference>
<proteinExistence type="inferred from homology"/>
<evidence type="ECO:0000256" key="3">
    <source>
        <dbReference type="ARBA" id="ARBA00022475"/>
    </source>
</evidence>
<evidence type="ECO:0000256" key="7">
    <source>
        <dbReference type="SAM" id="Phobius"/>
    </source>
</evidence>
<evidence type="ECO:0000256" key="1">
    <source>
        <dbReference type="ARBA" id="ARBA00004651"/>
    </source>
</evidence>
<reference evidence="8 9" key="1">
    <citation type="submission" date="2018-07" db="EMBL/GenBank/DDBJ databases">
        <title>The complete nuclear genome of the prasinophyte Chloropicon primus (CCMP1205).</title>
        <authorList>
            <person name="Pombert J.-F."/>
            <person name="Otis C."/>
            <person name="Turmel M."/>
            <person name="Lemieux C."/>
        </authorList>
    </citation>
    <scope>NUCLEOTIDE SEQUENCE [LARGE SCALE GENOMIC DNA]</scope>
    <source>
        <strain evidence="8 9">CCMP1205</strain>
    </source>
</reference>
<feature type="transmembrane region" description="Helical" evidence="7">
    <location>
        <begin position="231"/>
        <end position="250"/>
    </location>
</feature>
<keyword evidence="5 7" id="KW-1133">Transmembrane helix</keyword>
<feature type="transmembrane region" description="Helical" evidence="7">
    <location>
        <begin position="348"/>
        <end position="369"/>
    </location>
</feature>
<dbReference type="NCBIfam" id="TIGR00937">
    <property type="entry name" value="2A51"/>
    <property type="match status" value="1"/>
</dbReference>
<evidence type="ECO:0000313" key="9">
    <source>
        <dbReference type="Proteomes" id="UP000316726"/>
    </source>
</evidence>
<comment type="subcellular location">
    <subcellularLocation>
        <location evidence="1">Cell membrane</location>
        <topology evidence="1">Multi-pass membrane protein</topology>
    </subcellularLocation>
</comment>